<accession>A0A1T4N6D3</accession>
<keyword evidence="3 6" id="KW-0812">Transmembrane</keyword>
<name>A0A1T4N6D3_9ENTE</name>
<evidence type="ECO:0000259" key="7">
    <source>
        <dbReference type="Pfam" id="PF02687"/>
    </source>
</evidence>
<comment type="subcellular location">
    <subcellularLocation>
        <location evidence="1">Cell membrane</location>
        <topology evidence="1">Multi-pass membrane protein</topology>
    </subcellularLocation>
</comment>
<dbReference type="PANTHER" id="PTHR30287:SF2">
    <property type="entry name" value="BLL1001 PROTEIN"/>
    <property type="match status" value="1"/>
</dbReference>
<dbReference type="STRING" id="263852.SAMN02745116_01321"/>
<feature type="transmembrane region" description="Helical" evidence="6">
    <location>
        <begin position="285"/>
        <end position="312"/>
    </location>
</feature>
<dbReference type="InterPro" id="IPR038766">
    <property type="entry name" value="Membrane_comp_ABC_pdt"/>
</dbReference>
<feature type="transmembrane region" description="Helical" evidence="6">
    <location>
        <begin position="664"/>
        <end position="684"/>
    </location>
</feature>
<dbReference type="GO" id="GO:0005886">
    <property type="term" value="C:plasma membrane"/>
    <property type="evidence" value="ECO:0007669"/>
    <property type="project" value="UniProtKB-SubCell"/>
</dbReference>
<keyword evidence="9" id="KW-1185">Reference proteome</keyword>
<reference evidence="8 9" key="1">
    <citation type="submission" date="2017-02" db="EMBL/GenBank/DDBJ databases">
        <authorList>
            <person name="Peterson S.W."/>
        </authorList>
    </citation>
    <scope>NUCLEOTIDE SEQUENCE [LARGE SCALE GENOMIC DNA]</scope>
    <source>
        <strain evidence="8 9">ATCC BAA-1030</strain>
    </source>
</reference>
<organism evidence="8 9">
    <name type="scientific">Pilibacter termitis</name>
    <dbReference type="NCBI Taxonomy" id="263852"/>
    <lineage>
        <taxon>Bacteria</taxon>
        <taxon>Bacillati</taxon>
        <taxon>Bacillota</taxon>
        <taxon>Bacilli</taxon>
        <taxon>Lactobacillales</taxon>
        <taxon>Enterococcaceae</taxon>
        <taxon>Pilibacter</taxon>
    </lineage>
</organism>
<feature type="transmembrane region" description="Helical" evidence="6">
    <location>
        <begin position="20"/>
        <end position="41"/>
    </location>
</feature>
<evidence type="ECO:0000256" key="3">
    <source>
        <dbReference type="ARBA" id="ARBA00022692"/>
    </source>
</evidence>
<dbReference type="PANTHER" id="PTHR30287">
    <property type="entry name" value="MEMBRANE COMPONENT OF PREDICTED ABC SUPERFAMILY METABOLITE UPTAKE TRANSPORTER"/>
    <property type="match status" value="1"/>
</dbReference>
<feature type="transmembrane region" description="Helical" evidence="6">
    <location>
        <begin position="332"/>
        <end position="361"/>
    </location>
</feature>
<keyword evidence="4 6" id="KW-1133">Transmembrane helix</keyword>
<feature type="domain" description="ABC3 transporter permease C-terminal" evidence="7">
    <location>
        <begin position="619"/>
        <end position="735"/>
    </location>
</feature>
<evidence type="ECO:0000313" key="9">
    <source>
        <dbReference type="Proteomes" id="UP000190328"/>
    </source>
</evidence>
<dbReference type="Proteomes" id="UP000190328">
    <property type="component" value="Unassembled WGS sequence"/>
</dbReference>
<keyword evidence="2" id="KW-1003">Cell membrane</keyword>
<evidence type="ECO:0000256" key="1">
    <source>
        <dbReference type="ARBA" id="ARBA00004651"/>
    </source>
</evidence>
<dbReference type="AlphaFoldDB" id="A0A1T4N6D3"/>
<proteinExistence type="predicted"/>
<dbReference type="OrthoDB" id="2934570at2"/>
<dbReference type="InterPro" id="IPR003838">
    <property type="entry name" value="ABC3_permease_C"/>
</dbReference>
<feature type="transmembrane region" description="Helical" evidence="6">
    <location>
        <begin position="408"/>
        <end position="431"/>
    </location>
</feature>
<evidence type="ECO:0000256" key="6">
    <source>
        <dbReference type="SAM" id="Phobius"/>
    </source>
</evidence>
<dbReference type="EMBL" id="FUXI01000013">
    <property type="protein sequence ID" value="SJZ74870.1"/>
    <property type="molecule type" value="Genomic_DNA"/>
</dbReference>
<evidence type="ECO:0000256" key="4">
    <source>
        <dbReference type="ARBA" id="ARBA00022989"/>
    </source>
</evidence>
<gene>
    <name evidence="8" type="ORF">SAMN02745116_01321</name>
</gene>
<dbReference type="Pfam" id="PF02687">
    <property type="entry name" value="FtsX"/>
    <property type="match status" value="2"/>
</dbReference>
<evidence type="ECO:0000313" key="8">
    <source>
        <dbReference type="EMBL" id="SJZ74870.1"/>
    </source>
</evidence>
<sequence length="745" mass="84894">MKNLIKANFRKFLKNKGRVFGLILLMFASLMIFGAMTNVFLPIERAEEMLAKKGNQEEFRLIISSMPNAQTIKEIEEKYQVSLEKNVSKSVVEGDEKWTIVANNSSINQTVLQTGRMPKTAKETLVDPEFLTAKGSRLGDEITVKNQTFKIVGTFYRPDYVLFSDINQASPISPENQHLISLTNEGFSNIPEQETIVLSGKSKANSKIEELKKDVRFSYLAVNDNALIGGASVMMNKNKQLSLYFSAMILICSIFILLILLKKIVAEQLKTFGVLLALGYKKRELLLSFLPFPLLIGSVSSIVGYILGFLLSGELRKTMLVYFHLPKVEEKFPFLALALTTFFIASLLMVATIVLVLRLLYPKALVLMNGSVKYSKNSWLVRRLKNLPMKNFVNKTALSFTLSRSKQLGLLIFTSFLSVFLLLVALLQFHLPNQTSELLKKQYHFDYMLQYDQLQRLEETAEENAQVAFIANVESLKKQKEKIDSKQVVLNASRFQTKDYLKLYNGENKSVNHFVTKNQAVVSRYFASRHNVKIGETLNLVVNGKNISFKVKEFVDDATQTIYADFDWKELQKLHQNQYNFLYTNKNVGQSKEYPKISRSKAIDNHLTIAKQLQAGSISIGIVAFIISVVLLVFTISSIVEDSKNNLVLLKLLGYRKRELNRMFLRNAQYLFVLSSILFLFFSSRIFQMMEKQLTIQLSMPLKIALSTGDTFFILSFLILLIVLVSGSQKRKINRLSINEVLFSR</sequence>
<feature type="domain" description="ABC3 transporter permease C-terminal" evidence="7">
    <location>
        <begin position="245"/>
        <end position="360"/>
    </location>
</feature>
<evidence type="ECO:0000256" key="2">
    <source>
        <dbReference type="ARBA" id="ARBA00022475"/>
    </source>
</evidence>
<feature type="transmembrane region" description="Helical" evidence="6">
    <location>
        <begin position="618"/>
        <end position="640"/>
    </location>
</feature>
<protein>
    <submittedName>
        <fullName evidence="8">FtsX-like permease family protein</fullName>
    </submittedName>
</protein>
<keyword evidence="5 6" id="KW-0472">Membrane</keyword>
<evidence type="ECO:0000256" key="5">
    <source>
        <dbReference type="ARBA" id="ARBA00023136"/>
    </source>
</evidence>
<feature type="transmembrane region" description="Helical" evidence="6">
    <location>
        <begin position="704"/>
        <end position="725"/>
    </location>
</feature>
<feature type="transmembrane region" description="Helical" evidence="6">
    <location>
        <begin position="241"/>
        <end position="261"/>
    </location>
</feature>
<dbReference type="RefSeq" id="WP_078807258.1">
    <property type="nucleotide sequence ID" value="NZ_FUXI01000013.1"/>
</dbReference>